<evidence type="ECO:0000256" key="6">
    <source>
        <dbReference type="ARBA" id="ARBA00022692"/>
    </source>
</evidence>
<dbReference type="STRING" id="31234.E3MQ59"/>
<proteinExistence type="inferred from homology"/>
<dbReference type="Gene3D" id="3.40.50.2000">
    <property type="entry name" value="Glycogen Phosphorylase B"/>
    <property type="match status" value="2"/>
</dbReference>
<keyword evidence="6 11" id="KW-0812">Transmembrane</keyword>
<dbReference type="InterPro" id="IPR002213">
    <property type="entry name" value="UDP_glucos_trans"/>
</dbReference>
<sequence>MKHTTIFLLLISSTTPYNILVFCPLFGHSHSTFFGRLADILTEAGHNVTMFTPTIVDEFRNFSYTKLTKDVVYLDPSPKLKAIGDLIAGNSRYWNQEFSLNVIPETSRFFQSLANEQHNVLSENLPLLDELKKKNFDLILFETIFTCAIPLMDYLEIKAFALAHTVAFEASNYYTSYSNPEERIYPLQRLPDASFVFTNSNPYLDFPRATIAKNIQIGGISVSMETRKLGEEWDRILNLRNKNFLIAFGSVILSKDMPFESKVSMARAMKQFPDVTFIWKYEDSDTDKFAEGIQNIHFSKWIPQRELLADARLSAFMTHGGLGSVNEVSCMGKPSIMCPIMGDQMRNTKMLVRHNGSIEISKYDLGNSDLVEEVMRKVLYDESYKIAAQRLSDHLRNQPVSPKDLFLKHTEFAARFGKLSSLDPYSRQMGVLEYFMIDLVLIVTVILVILCLFLYFLLKLVCKMSEKKMKVE</sequence>
<keyword evidence="8 11" id="KW-1133">Transmembrane helix</keyword>
<dbReference type="EMBL" id="DS268465">
    <property type="protein sequence ID" value="EFP06909.1"/>
    <property type="molecule type" value="Genomic_DNA"/>
</dbReference>
<keyword evidence="9 11" id="KW-0472">Membrane</keyword>
<dbReference type="AlphaFoldDB" id="E3MQ59"/>
<name>E3MQ59_CAERE</name>
<keyword evidence="5" id="KW-0808">Transferase</keyword>
<dbReference type="CDD" id="cd03784">
    <property type="entry name" value="GT1_Gtf-like"/>
    <property type="match status" value="1"/>
</dbReference>
<evidence type="ECO:0000256" key="4">
    <source>
        <dbReference type="ARBA" id="ARBA00022676"/>
    </source>
</evidence>
<dbReference type="Pfam" id="PF00201">
    <property type="entry name" value="UDPGT"/>
    <property type="match status" value="1"/>
</dbReference>
<gene>
    <name evidence="12" type="ORF">CRE_11245</name>
</gene>
<dbReference type="OrthoDB" id="5835829at2759"/>
<accession>E3MQ59</accession>
<evidence type="ECO:0000256" key="9">
    <source>
        <dbReference type="ARBA" id="ARBA00023136"/>
    </source>
</evidence>
<dbReference type="EC" id="2.4.1.17" evidence="3"/>
<dbReference type="InParanoid" id="E3MQ59"/>
<evidence type="ECO:0000256" key="5">
    <source>
        <dbReference type="ARBA" id="ARBA00022679"/>
    </source>
</evidence>
<dbReference type="eggNOG" id="KOG1192">
    <property type="taxonomic scope" value="Eukaryota"/>
</dbReference>
<reference evidence="12" key="1">
    <citation type="submission" date="2007-07" db="EMBL/GenBank/DDBJ databases">
        <title>PCAP assembly of the Caenorhabditis remanei genome.</title>
        <authorList>
            <consortium name="The Caenorhabditis remanei Sequencing Consortium"/>
            <person name="Wilson R.K."/>
        </authorList>
    </citation>
    <scope>NUCLEOTIDE SEQUENCE [LARGE SCALE GENOMIC DNA]</scope>
    <source>
        <strain evidence="12">PB4641</strain>
    </source>
</reference>
<feature type="transmembrane region" description="Helical" evidence="11">
    <location>
        <begin position="434"/>
        <end position="458"/>
    </location>
</feature>
<evidence type="ECO:0000256" key="3">
    <source>
        <dbReference type="ARBA" id="ARBA00012544"/>
    </source>
</evidence>
<dbReference type="PANTHER" id="PTHR48043">
    <property type="entry name" value="EG:EG0003.4 PROTEIN-RELATED"/>
    <property type="match status" value="1"/>
</dbReference>
<keyword evidence="13" id="KW-1185">Reference proteome</keyword>
<evidence type="ECO:0000313" key="13">
    <source>
        <dbReference type="Proteomes" id="UP000008281"/>
    </source>
</evidence>
<dbReference type="GO" id="GO:0016020">
    <property type="term" value="C:membrane"/>
    <property type="evidence" value="ECO:0007669"/>
    <property type="project" value="UniProtKB-SubCell"/>
</dbReference>
<dbReference type="Proteomes" id="UP000008281">
    <property type="component" value="Unassembled WGS sequence"/>
</dbReference>
<comment type="catalytic activity">
    <reaction evidence="10">
        <text>glucuronate acceptor + UDP-alpha-D-glucuronate = acceptor beta-D-glucuronoside + UDP + H(+)</text>
        <dbReference type="Rhea" id="RHEA:21032"/>
        <dbReference type="ChEBI" id="CHEBI:15378"/>
        <dbReference type="ChEBI" id="CHEBI:58052"/>
        <dbReference type="ChEBI" id="CHEBI:58223"/>
        <dbReference type="ChEBI" id="CHEBI:132367"/>
        <dbReference type="ChEBI" id="CHEBI:132368"/>
        <dbReference type="EC" id="2.4.1.17"/>
    </reaction>
</comment>
<evidence type="ECO:0000256" key="7">
    <source>
        <dbReference type="ARBA" id="ARBA00022729"/>
    </source>
</evidence>
<dbReference type="GO" id="GO:0015020">
    <property type="term" value="F:glucuronosyltransferase activity"/>
    <property type="evidence" value="ECO:0007669"/>
    <property type="project" value="UniProtKB-EC"/>
</dbReference>
<dbReference type="FunFam" id="3.40.50.2000:FF:000038">
    <property type="entry name" value="UDP-GlucuronosylTransferase"/>
    <property type="match status" value="1"/>
</dbReference>
<protein>
    <recommendedName>
        <fullName evidence="3">glucuronosyltransferase</fullName>
        <ecNumber evidence="3">2.4.1.17</ecNumber>
    </recommendedName>
</protein>
<dbReference type="SUPFAM" id="SSF53756">
    <property type="entry name" value="UDP-Glycosyltransferase/glycogen phosphorylase"/>
    <property type="match status" value="1"/>
</dbReference>
<keyword evidence="7" id="KW-0732">Signal</keyword>
<comment type="subcellular location">
    <subcellularLocation>
        <location evidence="1">Membrane</location>
        <topology evidence="1">Single-pass membrane protein</topology>
    </subcellularLocation>
</comment>
<evidence type="ECO:0000313" key="12">
    <source>
        <dbReference type="EMBL" id="EFP06909.1"/>
    </source>
</evidence>
<evidence type="ECO:0000256" key="2">
    <source>
        <dbReference type="ARBA" id="ARBA00009995"/>
    </source>
</evidence>
<evidence type="ECO:0000256" key="1">
    <source>
        <dbReference type="ARBA" id="ARBA00004167"/>
    </source>
</evidence>
<organism evidence="13">
    <name type="scientific">Caenorhabditis remanei</name>
    <name type="common">Caenorhabditis vulgaris</name>
    <dbReference type="NCBI Taxonomy" id="31234"/>
    <lineage>
        <taxon>Eukaryota</taxon>
        <taxon>Metazoa</taxon>
        <taxon>Ecdysozoa</taxon>
        <taxon>Nematoda</taxon>
        <taxon>Chromadorea</taxon>
        <taxon>Rhabditida</taxon>
        <taxon>Rhabditina</taxon>
        <taxon>Rhabditomorpha</taxon>
        <taxon>Rhabditoidea</taxon>
        <taxon>Rhabditidae</taxon>
        <taxon>Peloderinae</taxon>
        <taxon>Caenorhabditis</taxon>
    </lineage>
</organism>
<keyword evidence="4" id="KW-0328">Glycosyltransferase</keyword>
<dbReference type="InterPro" id="IPR050271">
    <property type="entry name" value="UDP-glycosyltransferase"/>
</dbReference>
<evidence type="ECO:0000256" key="10">
    <source>
        <dbReference type="ARBA" id="ARBA00047475"/>
    </source>
</evidence>
<evidence type="ECO:0000256" key="8">
    <source>
        <dbReference type="ARBA" id="ARBA00022989"/>
    </source>
</evidence>
<dbReference type="PANTHER" id="PTHR48043:SF97">
    <property type="entry name" value="GLUCURONOSYLTRANSFERASE"/>
    <property type="match status" value="1"/>
</dbReference>
<evidence type="ECO:0000256" key="11">
    <source>
        <dbReference type="SAM" id="Phobius"/>
    </source>
</evidence>
<dbReference type="OMA" id="AYQPAIM"/>
<comment type="similarity">
    <text evidence="2">Belongs to the UDP-glycosyltransferase family.</text>
</comment>
<dbReference type="HOGENOM" id="CLU_012949_1_4_1"/>